<sequence>EKRSTTRDVGTQIKFSYESPFPSPNPSIEDKSIKPIVEEENRDSIVTSKTLISEDK</sequence>
<proteinExistence type="predicted"/>
<dbReference type="Proteomes" id="UP001153555">
    <property type="component" value="Unassembled WGS sequence"/>
</dbReference>
<evidence type="ECO:0000256" key="1">
    <source>
        <dbReference type="SAM" id="MobiDB-lite"/>
    </source>
</evidence>
<comment type="caution">
    <text evidence="2">The sequence shown here is derived from an EMBL/GenBank/DDBJ whole genome shotgun (WGS) entry which is preliminary data.</text>
</comment>
<organism evidence="2 3">
    <name type="scientific">Striga hermonthica</name>
    <name type="common">Purple witchweed</name>
    <name type="synonym">Buchnera hermonthica</name>
    <dbReference type="NCBI Taxonomy" id="68872"/>
    <lineage>
        <taxon>Eukaryota</taxon>
        <taxon>Viridiplantae</taxon>
        <taxon>Streptophyta</taxon>
        <taxon>Embryophyta</taxon>
        <taxon>Tracheophyta</taxon>
        <taxon>Spermatophyta</taxon>
        <taxon>Magnoliopsida</taxon>
        <taxon>eudicotyledons</taxon>
        <taxon>Gunneridae</taxon>
        <taxon>Pentapetalae</taxon>
        <taxon>asterids</taxon>
        <taxon>lamiids</taxon>
        <taxon>Lamiales</taxon>
        <taxon>Orobanchaceae</taxon>
        <taxon>Buchnereae</taxon>
        <taxon>Striga</taxon>
    </lineage>
</organism>
<evidence type="ECO:0000313" key="2">
    <source>
        <dbReference type="EMBL" id="CAA0839592.1"/>
    </source>
</evidence>
<evidence type="ECO:0000313" key="3">
    <source>
        <dbReference type="Proteomes" id="UP001153555"/>
    </source>
</evidence>
<reference evidence="2" key="1">
    <citation type="submission" date="2019-12" db="EMBL/GenBank/DDBJ databases">
        <authorList>
            <person name="Scholes J."/>
        </authorList>
    </citation>
    <scope>NUCLEOTIDE SEQUENCE</scope>
</reference>
<keyword evidence="3" id="KW-1185">Reference proteome</keyword>
<dbReference type="AlphaFoldDB" id="A0A9N7NNY2"/>
<protein>
    <submittedName>
        <fullName evidence="2">Uncharacterized protein</fullName>
    </submittedName>
</protein>
<name>A0A9N7NNY2_STRHE</name>
<feature type="non-terminal residue" evidence="2">
    <location>
        <position position="1"/>
    </location>
</feature>
<feature type="non-terminal residue" evidence="2">
    <location>
        <position position="56"/>
    </location>
</feature>
<gene>
    <name evidence="2" type="ORF">SHERM_06156</name>
</gene>
<feature type="region of interest" description="Disordered" evidence="1">
    <location>
        <begin position="1"/>
        <end position="34"/>
    </location>
</feature>
<dbReference type="EMBL" id="CACSLK010031421">
    <property type="protein sequence ID" value="CAA0839592.1"/>
    <property type="molecule type" value="Genomic_DNA"/>
</dbReference>
<accession>A0A9N7NNY2</accession>